<sequence>MTATEGNLNNEYPCHMLITVSDSVNLLSHSLPHGSRDSGVQGHPFPKQGVLVPGQKQRGNLGSRCDCLHRDTAQGSTQDAWQTSIRLAAGVVADVGWLGRHSWACDMKAYDGDRKQ</sequence>
<dbReference type="Proteomes" id="UP000485058">
    <property type="component" value="Unassembled WGS sequence"/>
</dbReference>
<evidence type="ECO:0000256" key="1">
    <source>
        <dbReference type="SAM" id="MobiDB-lite"/>
    </source>
</evidence>
<gene>
    <name evidence="2" type="ORF">HaLaN_04610</name>
</gene>
<evidence type="ECO:0000313" key="2">
    <source>
        <dbReference type="EMBL" id="GFH09465.1"/>
    </source>
</evidence>
<organism evidence="2 3">
    <name type="scientific">Haematococcus lacustris</name>
    <name type="common">Green alga</name>
    <name type="synonym">Haematococcus pluvialis</name>
    <dbReference type="NCBI Taxonomy" id="44745"/>
    <lineage>
        <taxon>Eukaryota</taxon>
        <taxon>Viridiplantae</taxon>
        <taxon>Chlorophyta</taxon>
        <taxon>core chlorophytes</taxon>
        <taxon>Chlorophyceae</taxon>
        <taxon>CS clade</taxon>
        <taxon>Chlamydomonadales</taxon>
        <taxon>Haematococcaceae</taxon>
        <taxon>Haematococcus</taxon>
    </lineage>
</organism>
<name>A0A699YJN3_HAELA</name>
<feature type="non-terminal residue" evidence="2">
    <location>
        <position position="116"/>
    </location>
</feature>
<dbReference type="AlphaFoldDB" id="A0A699YJN3"/>
<evidence type="ECO:0000313" key="3">
    <source>
        <dbReference type="Proteomes" id="UP000485058"/>
    </source>
</evidence>
<accession>A0A699YJN3</accession>
<feature type="region of interest" description="Disordered" evidence="1">
    <location>
        <begin position="29"/>
        <end position="58"/>
    </location>
</feature>
<proteinExistence type="predicted"/>
<keyword evidence="3" id="KW-1185">Reference proteome</keyword>
<comment type="caution">
    <text evidence="2">The sequence shown here is derived from an EMBL/GenBank/DDBJ whole genome shotgun (WGS) entry which is preliminary data.</text>
</comment>
<reference evidence="2 3" key="1">
    <citation type="submission" date="2020-02" db="EMBL/GenBank/DDBJ databases">
        <title>Draft genome sequence of Haematococcus lacustris strain NIES-144.</title>
        <authorList>
            <person name="Morimoto D."/>
            <person name="Nakagawa S."/>
            <person name="Yoshida T."/>
            <person name="Sawayama S."/>
        </authorList>
    </citation>
    <scope>NUCLEOTIDE SEQUENCE [LARGE SCALE GENOMIC DNA]</scope>
    <source>
        <strain evidence="2 3">NIES-144</strain>
    </source>
</reference>
<protein>
    <submittedName>
        <fullName evidence="2">Uncharacterized protein</fullName>
    </submittedName>
</protein>
<dbReference type="EMBL" id="BLLF01000236">
    <property type="protein sequence ID" value="GFH09465.1"/>
    <property type="molecule type" value="Genomic_DNA"/>
</dbReference>